<sequence length="94" mass="10493">MNSDLTPAQAPIVRQQTWAEGIGLFILYAGIALTLKLLDVSLDTALLTMLVAGFTMNAIHQVSCAMTRNVHLAEIRDLLEKQNRTLDQWRQEQG</sequence>
<dbReference type="RefSeq" id="WP_382422087.1">
    <property type="nucleotide sequence ID" value="NZ_JBHSCW010000003.1"/>
</dbReference>
<keyword evidence="3" id="KW-1185">Reference proteome</keyword>
<gene>
    <name evidence="2" type="ORF">ACFOW6_09440</name>
</gene>
<dbReference type="EMBL" id="JBHSCW010000003">
    <property type="protein sequence ID" value="MFC4351763.1"/>
    <property type="molecule type" value="Genomic_DNA"/>
</dbReference>
<accession>A0ABV8UMS6</accession>
<evidence type="ECO:0000313" key="2">
    <source>
        <dbReference type="EMBL" id="MFC4351763.1"/>
    </source>
</evidence>
<comment type="caution">
    <text evidence="2">The sequence shown here is derived from an EMBL/GenBank/DDBJ whole genome shotgun (WGS) entry which is preliminary data.</text>
</comment>
<organism evidence="2 3">
    <name type="scientific">Fodinicurvata halophila</name>
    <dbReference type="NCBI Taxonomy" id="1419723"/>
    <lineage>
        <taxon>Bacteria</taxon>
        <taxon>Pseudomonadati</taxon>
        <taxon>Pseudomonadota</taxon>
        <taxon>Alphaproteobacteria</taxon>
        <taxon>Rhodospirillales</taxon>
        <taxon>Rhodovibrionaceae</taxon>
        <taxon>Fodinicurvata</taxon>
    </lineage>
</organism>
<keyword evidence="1" id="KW-0472">Membrane</keyword>
<evidence type="ECO:0000313" key="3">
    <source>
        <dbReference type="Proteomes" id="UP001595799"/>
    </source>
</evidence>
<protein>
    <submittedName>
        <fullName evidence="2">Uncharacterized protein</fullName>
    </submittedName>
</protein>
<proteinExistence type="predicted"/>
<feature type="transmembrane region" description="Helical" evidence="1">
    <location>
        <begin position="44"/>
        <end position="66"/>
    </location>
</feature>
<name>A0ABV8UMS6_9PROT</name>
<evidence type="ECO:0000256" key="1">
    <source>
        <dbReference type="SAM" id="Phobius"/>
    </source>
</evidence>
<keyword evidence="1" id="KW-0812">Transmembrane</keyword>
<reference evidence="3" key="1">
    <citation type="journal article" date="2019" name="Int. J. Syst. Evol. Microbiol.">
        <title>The Global Catalogue of Microorganisms (GCM) 10K type strain sequencing project: providing services to taxonomists for standard genome sequencing and annotation.</title>
        <authorList>
            <consortium name="The Broad Institute Genomics Platform"/>
            <consortium name="The Broad Institute Genome Sequencing Center for Infectious Disease"/>
            <person name="Wu L."/>
            <person name="Ma J."/>
        </authorList>
    </citation>
    <scope>NUCLEOTIDE SEQUENCE [LARGE SCALE GENOMIC DNA]</scope>
    <source>
        <strain evidence="3">CECT 8472</strain>
    </source>
</reference>
<keyword evidence="1" id="KW-1133">Transmembrane helix</keyword>
<dbReference type="Proteomes" id="UP001595799">
    <property type="component" value="Unassembled WGS sequence"/>
</dbReference>
<feature type="transmembrane region" description="Helical" evidence="1">
    <location>
        <begin position="21"/>
        <end position="38"/>
    </location>
</feature>